<reference evidence="5 6" key="1">
    <citation type="submission" date="2024-01" db="EMBL/GenBank/DDBJ databases">
        <title>The genomes of 5 underutilized Papilionoideae crops provide insights into root nodulation and disease resistance.</title>
        <authorList>
            <person name="Yuan L."/>
        </authorList>
    </citation>
    <scope>NUCLEOTIDE SEQUENCE [LARGE SCALE GENOMIC DNA]</scope>
    <source>
        <strain evidence="5">LY-2023</strain>
        <tissue evidence="5">Leaf</tissue>
    </source>
</reference>
<proteinExistence type="predicted"/>
<accession>A0AAN9I6C4</accession>
<dbReference type="GO" id="GO:0004553">
    <property type="term" value="F:hydrolase activity, hydrolyzing O-glycosyl compounds"/>
    <property type="evidence" value="ECO:0007669"/>
    <property type="project" value="InterPro"/>
</dbReference>
<evidence type="ECO:0000256" key="2">
    <source>
        <dbReference type="ARBA" id="ARBA00023295"/>
    </source>
</evidence>
<dbReference type="Pfam" id="PF00722">
    <property type="entry name" value="Glyco_hydro_16"/>
    <property type="match status" value="1"/>
</dbReference>
<protein>
    <recommendedName>
        <fullName evidence="4">GH16 domain-containing protein</fullName>
    </recommendedName>
</protein>
<keyword evidence="2" id="KW-0326">Glycosidase</keyword>
<dbReference type="PANTHER" id="PTHR31062">
    <property type="entry name" value="XYLOGLUCAN ENDOTRANSGLUCOSYLASE/HYDROLASE PROTEIN 8-RELATED"/>
    <property type="match status" value="1"/>
</dbReference>
<gene>
    <name evidence="5" type="ORF">RJT34_32903</name>
</gene>
<keyword evidence="3" id="KW-1133">Transmembrane helix</keyword>
<comment type="caution">
    <text evidence="5">The sequence shown here is derived from an EMBL/GenBank/DDBJ whole genome shotgun (WGS) entry which is preliminary data.</text>
</comment>
<evidence type="ECO:0000256" key="3">
    <source>
        <dbReference type="SAM" id="Phobius"/>
    </source>
</evidence>
<dbReference type="InterPro" id="IPR044791">
    <property type="entry name" value="Beta-glucanase/XTH"/>
</dbReference>
<keyword evidence="6" id="KW-1185">Reference proteome</keyword>
<keyword evidence="1" id="KW-0378">Hydrolase</keyword>
<name>A0AAN9I6C4_CLITE</name>
<dbReference type="SUPFAM" id="SSF49899">
    <property type="entry name" value="Concanavalin A-like lectins/glucanases"/>
    <property type="match status" value="1"/>
</dbReference>
<evidence type="ECO:0000256" key="1">
    <source>
        <dbReference type="ARBA" id="ARBA00022801"/>
    </source>
</evidence>
<dbReference type="GO" id="GO:0005975">
    <property type="term" value="P:carbohydrate metabolic process"/>
    <property type="evidence" value="ECO:0007669"/>
    <property type="project" value="InterPro"/>
</dbReference>
<evidence type="ECO:0000313" key="6">
    <source>
        <dbReference type="Proteomes" id="UP001359559"/>
    </source>
</evidence>
<dbReference type="EMBL" id="JAYKXN010000008">
    <property type="protein sequence ID" value="KAK7265285.1"/>
    <property type="molecule type" value="Genomic_DNA"/>
</dbReference>
<dbReference type="InterPro" id="IPR000757">
    <property type="entry name" value="Beta-glucanase-like"/>
</dbReference>
<feature type="transmembrane region" description="Helical" evidence="3">
    <location>
        <begin position="33"/>
        <end position="54"/>
    </location>
</feature>
<evidence type="ECO:0000259" key="4">
    <source>
        <dbReference type="PROSITE" id="PS51762"/>
    </source>
</evidence>
<keyword evidence="3" id="KW-0472">Membrane</keyword>
<feature type="domain" description="GH16" evidence="4">
    <location>
        <begin position="35"/>
        <end position="155"/>
    </location>
</feature>
<dbReference type="Proteomes" id="UP001359559">
    <property type="component" value="Unassembled WGS sequence"/>
</dbReference>
<dbReference type="PROSITE" id="PS51762">
    <property type="entry name" value="GH16_2"/>
    <property type="match status" value="1"/>
</dbReference>
<feature type="transmembrane region" description="Helical" evidence="3">
    <location>
        <begin position="7"/>
        <end position="27"/>
    </location>
</feature>
<evidence type="ECO:0000313" key="5">
    <source>
        <dbReference type="EMBL" id="KAK7265285.1"/>
    </source>
</evidence>
<dbReference type="Gene3D" id="2.60.120.200">
    <property type="match status" value="1"/>
</dbReference>
<organism evidence="5 6">
    <name type="scientific">Clitoria ternatea</name>
    <name type="common">Butterfly pea</name>
    <dbReference type="NCBI Taxonomy" id="43366"/>
    <lineage>
        <taxon>Eukaryota</taxon>
        <taxon>Viridiplantae</taxon>
        <taxon>Streptophyta</taxon>
        <taxon>Embryophyta</taxon>
        <taxon>Tracheophyta</taxon>
        <taxon>Spermatophyta</taxon>
        <taxon>Magnoliopsida</taxon>
        <taxon>eudicotyledons</taxon>
        <taxon>Gunneridae</taxon>
        <taxon>Pentapetalae</taxon>
        <taxon>rosids</taxon>
        <taxon>fabids</taxon>
        <taxon>Fabales</taxon>
        <taxon>Fabaceae</taxon>
        <taxon>Papilionoideae</taxon>
        <taxon>50 kb inversion clade</taxon>
        <taxon>NPAAA clade</taxon>
        <taxon>indigoferoid/millettioid clade</taxon>
        <taxon>Phaseoleae</taxon>
        <taxon>Clitoria</taxon>
    </lineage>
</organism>
<dbReference type="InterPro" id="IPR013320">
    <property type="entry name" value="ConA-like_dom_sf"/>
</dbReference>
<keyword evidence="3" id="KW-0812">Transmembrane</keyword>
<dbReference type="AlphaFoldDB" id="A0AAN9I6C4"/>
<dbReference type="PROSITE" id="PS51257">
    <property type="entry name" value="PROKAR_LIPOPROTEIN"/>
    <property type="match status" value="1"/>
</dbReference>
<sequence>MTRWLPLGVGVAVACIGTFPIPILFPLPLPLQLYIPSSSLFYTITPHAFFFILFTHNMASATTSSCHVLLITLLLVACAAADFNQDFQITWGDGRAKILNNNLLTLSLDKTSGSGFQSKNEYLFGNIDMQLKLVPGNSAGTVTAYYLSPSSHCYY</sequence>